<evidence type="ECO:0008006" key="4">
    <source>
        <dbReference type="Google" id="ProtNLM"/>
    </source>
</evidence>
<feature type="compositionally biased region" description="Polar residues" evidence="1">
    <location>
        <begin position="184"/>
        <end position="193"/>
    </location>
</feature>
<sequence>MYSHEEDIDSAIEVFTQTIQWCQNHRPKSPAHLSLIRETANFKYRQKKEAISDLEQQWKQNPKDFHTLTQLISASSLVDPEKDKALCEHLSLSDSMTLKVDVNALETSPGAMYIWKKSGKVTRDNPERWLPMQEHSYYRGRKKSKKKDQIGKGTQGATAGASSELDARKTVGSPPTSPRPGSAATLSASTSNIILPRHQRPAGAPATKKKQQQKKKKGGKGSW</sequence>
<dbReference type="GO" id="GO:0043022">
    <property type="term" value="F:ribosome binding"/>
    <property type="evidence" value="ECO:0007669"/>
    <property type="project" value="TreeGrafter"/>
</dbReference>
<dbReference type="STRING" id="61853.ENSNLEP00000034938"/>
<protein>
    <recommendedName>
        <fullName evidence="4">Signal recognition particle subunit SRP72</fullName>
    </recommendedName>
</protein>
<reference evidence="2" key="2">
    <citation type="submission" date="2025-08" db="UniProtKB">
        <authorList>
            <consortium name="Ensembl"/>
        </authorList>
    </citation>
    <scope>IDENTIFICATION</scope>
</reference>
<evidence type="ECO:0000256" key="1">
    <source>
        <dbReference type="SAM" id="MobiDB-lite"/>
    </source>
</evidence>
<reference evidence="2" key="3">
    <citation type="submission" date="2025-09" db="UniProtKB">
        <authorList>
            <consortium name="Ensembl"/>
        </authorList>
    </citation>
    <scope>IDENTIFICATION</scope>
</reference>
<dbReference type="Proteomes" id="UP000001073">
    <property type="component" value="Chromosome 4"/>
</dbReference>
<name>A0A2I3GUA6_NOMLE</name>
<dbReference type="Ensembl" id="ENSNLET00000041569.1">
    <property type="protein sequence ID" value="ENSNLEP00000034938.1"/>
    <property type="gene ID" value="ENSNLEG00000034341.1"/>
</dbReference>
<dbReference type="GeneTree" id="ENSGT00390000013264"/>
<dbReference type="InParanoid" id="A0A2I3GUA6"/>
<dbReference type="GO" id="GO:0008312">
    <property type="term" value="F:7S RNA binding"/>
    <property type="evidence" value="ECO:0007669"/>
    <property type="project" value="TreeGrafter"/>
</dbReference>
<dbReference type="GO" id="GO:0006614">
    <property type="term" value="P:SRP-dependent cotranslational protein targeting to membrane"/>
    <property type="evidence" value="ECO:0007669"/>
    <property type="project" value="InterPro"/>
</dbReference>
<dbReference type="InterPro" id="IPR026270">
    <property type="entry name" value="SRP72"/>
</dbReference>
<dbReference type="PANTHER" id="PTHR14094">
    <property type="entry name" value="SIGNAL RECOGNITION PARTICLE 72"/>
    <property type="match status" value="1"/>
</dbReference>
<proteinExistence type="predicted"/>
<dbReference type="AlphaFoldDB" id="A0A2I3GUA6"/>
<dbReference type="OMA" id="HEPHSTV"/>
<evidence type="ECO:0000313" key="3">
    <source>
        <dbReference type="Proteomes" id="UP000001073"/>
    </source>
</evidence>
<keyword evidence="3" id="KW-1185">Reference proteome</keyword>
<dbReference type="EMBL" id="ADFV01039138">
    <property type="status" value="NOT_ANNOTATED_CDS"/>
    <property type="molecule type" value="Genomic_DNA"/>
</dbReference>
<feature type="compositionally biased region" description="Basic residues" evidence="1">
    <location>
        <begin position="207"/>
        <end position="223"/>
    </location>
</feature>
<accession>A0A2I3GUA6</accession>
<feature type="region of interest" description="Disordered" evidence="1">
    <location>
        <begin position="124"/>
        <end position="223"/>
    </location>
</feature>
<dbReference type="GO" id="GO:0005786">
    <property type="term" value="C:signal recognition particle, endoplasmic reticulum targeting"/>
    <property type="evidence" value="ECO:0007669"/>
    <property type="project" value="TreeGrafter"/>
</dbReference>
<organism evidence="2 3">
    <name type="scientific">Nomascus leucogenys</name>
    <name type="common">Northern white-cheeked gibbon</name>
    <name type="synonym">Hylobates leucogenys</name>
    <dbReference type="NCBI Taxonomy" id="61853"/>
    <lineage>
        <taxon>Eukaryota</taxon>
        <taxon>Metazoa</taxon>
        <taxon>Chordata</taxon>
        <taxon>Craniata</taxon>
        <taxon>Vertebrata</taxon>
        <taxon>Euteleostomi</taxon>
        <taxon>Mammalia</taxon>
        <taxon>Eutheria</taxon>
        <taxon>Euarchontoglires</taxon>
        <taxon>Primates</taxon>
        <taxon>Haplorrhini</taxon>
        <taxon>Catarrhini</taxon>
        <taxon>Hylobatidae</taxon>
        <taxon>Nomascus</taxon>
    </lineage>
</organism>
<evidence type="ECO:0000313" key="2">
    <source>
        <dbReference type="Ensembl" id="ENSNLEP00000034938.1"/>
    </source>
</evidence>
<dbReference type="PANTHER" id="PTHR14094:SF9">
    <property type="entry name" value="SIGNAL RECOGNITION PARTICLE SUBUNIT SRP72"/>
    <property type="match status" value="1"/>
</dbReference>
<reference evidence="2 3" key="1">
    <citation type="submission" date="2012-10" db="EMBL/GenBank/DDBJ databases">
        <authorList>
            <consortium name="Gibbon Genome Sequencing Consortium"/>
        </authorList>
    </citation>
    <scope>NUCLEOTIDE SEQUENCE [LARGE SCALE GENOMIC DNA]</scope>
</reference>